<name>A0AAN9KJE4_CLITE</name>
<dbReference type="EMBL" id="JAYKXN010000001">
    <property type="protein sequence ID" value="KAK7317348.1"/>
    <property type="molecule type" value="Genomic_DNA"/>
</dbReference>
<dbReference type="Proteomes" id="UP001359559">
    <property type="component" value="Unassembled WGS sequence"/>
</dbReference>
<keyword evidence="3" id="KW-1185">Reference proteome</keyword>
<gene>
    <name evidence="2" type="ORF">RJT34_01492</name>
</gene>
<comment type="caution">
    <text evidence="2">The sequence shown here is derived from an EMBL/GenBank/DDBJ whole genome shotgun (WGS) entry which is preliminary data.</text>
</comment>
<reference evidence="2 3" key="1">
    <citation type="submission" date="2024-01" db="EMBL/GenBank/DDBJ databases">
        <title>The genomes of 5 underutilized Papilionoideae crops provide insights into root nodulation and disease resistance.</title>
        <authorList>
            <person name="Yuan L."/>
        </authorList>
    </citation>
    <scope>NUCLEOTIDE SEQUENCE [LARGE SCALE GENOMIC DNA]</scope>
    <source>
        <strain evidence="2">LY-2023</strain>
        <tissue evidence="2">Leaf</tissue>
    </source>
</reference>
<feature type="region of interest" description="Disordered" evidence="1">
    <location>
        <begin position="152"/>
        <end position="173"/>
    </location>
</feature>
<protein>
    <submittedName>
        <fullName evidence="2">Uncharacterized protein</fullName>
    </submittedName>
</protein>
<proteinExistence type="predicted"/>
<evidence type="ECO:0000256" key="1">
    <source>
        <dbReference type="SAM" id="MobiDB-lite"/>
    </source>
</evidence>
<sequence length="173" mass="20129">MDAWLREAEEALWWMEDLESRICHKNFNFSVTNSARSKVLDLDVKLDRLESLLCNPPPNPSYLDFRWKLFSDIQLRTRTLARSLYALPCPTRPRNVSDAGSIEYNVNNDYNDDQDTIYYFIPQFSKETCPSYGFTLFANLLKSMYSQGQSELAKQPLLSDDENRTQSFNGINT</sequence>
<dbReference type="AlphaFoldDB" id="A0AAN9KJE4"/>
<accession>A0AAN9KJE4</accession>
<evidence type="ECO:0000313" key="3">
    <source>
        <dbReference type="Proteomes" id="UP001359559"/>
    </source>
</evidence>
<evidence type="ECO:0000313" key="2">
    <source>
        <dbReference type="EMBL" id="KAK7317348.1"/>
    </source>
</evidence>
<organism evidence="2 3">
    <name type="scientific">Clitoria ternatea</name>
    <name type="common">Butterfly pea</name>
    <dbReference type="NCBI Taxonomy" id="43366"/>
    <lineage>
        <taxon>Eukaryota</taxon>
        <taxon>Viridiplantae</taxon>
        <taxon>Streptophyta</taxon>
        <taxon>Embryophyta</taxon>
        <taxon>Tracheophyta</taxon>
        <taxon>Spermatophyta</taxon>
        <taxon>Magnoliopsida</taxon>
        <taxon>eudicotyledons</taxon>
        <taxon>Gunneridae</taxon>
        <taxon>Pentapetalae</taxon>
        <taxon>rosids</taxon>
        <taxon>fabids</taxon>
        <taxon>Fabales</taxon>
        <taxon>Fabaceae</taxon>
        <taxon>Papilionoideae</taxon>
        <taxon>50 kb inversion clade</taxon>
        <taxon>NPAAA clade</taxon>
        <taxon>indigoferoid/millettioid clade</taxon>
        <taxon>Phaseoleae</taxon>
        <taxon>Clitoria</taxon>
    </lineage>
</organism>